<protein>
    <recommendedName>
        <fullName evidence="3 5">Flagellar hook protein FlgE</fullName>
    </recommendedName>
</protein>
<dbReference type="Pfam" id="PF22692">
    <property type="entry name" value="LlgE_F_G_D1"/>
    <property type="match status" value="1"/>
</dbReference>
<keyword evidence="10" id="KW-0282">Flagellum</keyword>
<feature type="domain" description="Flagellar hook protein FlgE/F/G-like D1" evidence="9">
    <location>
        <begin position="95"/>
        <end position="158"/>
    </location>
</feature>
<dbReference type="Pfam" id="PF00460">
    <property type="entry name" value="Flg_bb_rod"/>
    <property type="match status" value="1"/>
</dbReference>
<evidence type="ECO:0000259" key="8">
    <source>
        <dbReference type="Pfam" id="PF07559"/>
    </source>
</evidence>
<comment type="caution">
    <text evidence="10">The sequence shown here is derived from an EMBL/GenBank/DDBJ whole genome shotgun (WGS) entry which is preliminary data.</text>
</comment>
<dbReference type="Pfam" id="PF06429">
    <property type="entry name" value="Flg_bbr_C"/>
    <property type="match status" value="1"/>
</dbReference>
<proteinExistence type="inferred from homology"/>
<evidence type="ECO:0000259" key="6">
    <source>
        <dbReference type="Pfam" id="PF00460"/>
    </source>
</evidence>
<dbReference type="NCBIfam" id="TIGR03506">
    <property type="entry name" value="FlgEFG_subfam"/>
    <property type="match status" value="1"/>
</dbReference>
<dbReference type="InterPro" id="IPR037925">
    <property type="entry name" value="FlgE/F/G-like"/>
</dbReference>
<comment type="similarity">
    <text evidence="2 5">Belongs to the flagella basal body rod proteins family.</text>
</comment>
<dbReference type="GO" id="GO:0009424">
    <property type="term" value="C:bacterial-type flagellum hook"/>
    <property type="evidence" value="ECO:0007669"/>
    <property type="project" value="TreeGrafter"/>
</dbReference>
<dbReference type="AlphaFoldDB" id="A0A6N7XW53"/>
<dbReference type="GO" id="GO:0071978">
    <property type="term" value="P:bacterial-type flagellum-dependent swarming motility"/>
    <property type="evidence" value="ECO:0007669"/>
    <property type="project" value="TreeGrafter"/>
</dbReference>
<dbReference type="EMBL" id="VUNQ01000001">
    <property type="protein sequence ID" value="MSU00020.1"/>
    <property type="molecule type" value="Genomic_DNA"/>
</dbReference>
<comment type="subcellular location">
    <subcellularLocation>
        <location evidence="1 5">Bacterial flagellum basal body</location>
    </subcellularLocation>
</comment>
<dbReference type="PANTHER" id="PTHR30435">
    <property type="entry name" value="FLAGELLAR PROTEIN"/>
    <property type="match status" value="1"/>
</dbReference>
<dbReference type="InterPro" id="IPR011491">
    <property type="entry name" value="FlgE_D2"/>
</dbReference>
<evidence type="ECO:0000256" key="1">
    <source>
        <dbReference type="ARBA" id="ARBA00004117"/>
    </source>
</evidence>
<evidence type="ECO:0000256" key="4">
    <source>
        <dbReference type="ARBA" id="ARBA00023143"/>
    </source>
</evidence>
<keyword evidence="10" id="KW-0966">Cell projection</keyword>
<organism evidence="10 11">
    <name type="scientific">Tissierella pigra</name>
    <dbReference type="NCBI Taxonomy" id="2607614"/>
    <lineage>
        <taxon>Bacteria</taxon>
        <taxon>Bacillati</taxon>
        <taxon>Bacillota</taxon>
        <taxon>Tissierellia</taxon>
        <taxon>Tissierellales</taxon>
        <taxon>Tissierellaceae</taxon>
        <taxon>Tissierella</taxon>
    </lineage>
</organism>
<dbReference type="GO" id="GO:0009425">
    <property type="term" value="C:bacterial-type flagellum basal body"/>
    <property type="evidence" value="ECO:0007669"/>
    <property type="project" value="UniProtKB-SubCell"/>
</dbReference>
<evidence type="ECO:0000256" key="5">
    <source>
        <dbReference type="RuleBase" id="RU362116"/>
    </source>
</evidence>
<accession>A0A6N7XW53</accession>
<dbReference type="Proteomes" id="UP000469523">
    <property type="component" value="Unassembled WGS sequence"/>
</dbReference>
<keyword evidence="4 5" id="KW-0975">Bacterial flagellum</keyword>
<dbReference type="RefSeq" id="WP_154438163.1">
    <property type="nucleotide sequence ID" value="NZ_JAHLPJ010000001.1"/>
</dbReference>
<dbReference type="SUPFAM" id="SSF117143">
    <property type="entry name" value="Flagellar hook protein flgE"/>
    <property type="match status" value="1"/>
</dbReference>
<dbReference type="InterPro" id="IPR053967">
    <property type="entry name" value="LlgE_F_G-like_D1"/>
</dbReference>
<dbReference type="PANTHER" id="PTHR30435:SF1">
    <property type="entry name" value="FLAGELLAR HOOK PROTEIN FLGE"/>
    <property type="match status" value="1"/>
</dbReference>
<evidence type="ECO:0000313" key="11">
    <source>
        <dbReference type="Proteomes" id="UP000469523"/>
    </source>
</evidence>
<reference evidence="10 11" key="1">
    <citation type="submission" date="2019-09" db="EMBL/GenBank/DDBJ databases">
        <title>In-depth cultivation of the pig gut microbiome towards novel bacterial diversity and tailored functional studies.</title>
        <authorList>
            <person name="Wylensek D."/>
            <person name="Hitch T.C.A."/>
            <person name="Clavel T."/>
        </authorList>
    </citation>
    <scope>NUCLEOTIDE SEQUENCE [LARGE SCALE GENOMIC DNA]</scope>
    <source>
        <strain evidence="10 11">WCA3-693-APC-4?</strain>
    </source>
</reference>
<evidence type="ECO:0000256" key="3">
    <source>
        <dbReference type="ARBA" id="ARBA00019015"/>
    </source>
</evidence>
<dbReference type="GO" id="GO:0005829">
    <property type="term" value="C:cytosol"/>
    <property type="evidence" value="ECO:0007669"/>
    <property type="project" value="TreeGrafter"/>
</dbReference>
<dbReference type="InterPro" id="IPR010930">
    <property type="entry name" value="Flg_bb/hook_C_dom"/>
</dbReference>
<dbReference type="InterPro" id="IPR037058">
    <property type="entry name" value="Falgellar_hook_FlgE_sf"/>
</dbReference>
<keyword evidence="11" id="KW-1185">Reference proteome</keyword>
<feature type="domain" description="Flagellar basal-body/hook protein C-terminal" evidence="7">
    <location>
        <begin position="408"/>
        <end position="452"/>
    </location>
</feature>
<dbReference type="InterPro" id="IPR020013">
    <property type="entry name" value="Flagellar_FlgE/F/G"/>
</dbReference>
<dbReference type="Pfam" id="PF07559">
    <property type="entry name" value="FlgE_D2"/>
    <property type="match status" value="1"/>
</dbReference>
<name>A0A6N7XW53_9FIRM</name>
<evidence type="ECO:0000256" key="2">
    <source>
        <dbReference type="ARBA" id="ARBA00009677"/>
    </source>
</evidence>
<evidence type="ECO:0000259" key="9">
    <source>
        <dbReference type="Pfam" id="PF22692"/>
    </source>
</evidence>
<comment type="function">
    <text evidence="5">A flexible structure which links the flagellar filament to the drive apparatus in the basal body.</text>
</comment>
<sequence length="454" mass="48900">MMRSMYSAVSGLRVHQSKMDTIGNNIANVNTVGFKRGQVTFQEVFSQVVRGASAPQGGKGGTNPQQIGMGVATGSINTIHTKGPGQRTDNPTDLMIDGDGFFVISSDPNFNNRYYTRAGNFTLDRDGNLVTAEGDKVLGYGVDGEGNITSDVTNIRINMSETKAPTATQKIMFKGNLDSREDVGHKESVDTVIYDSLGNSYKITFELEKETTTAPDSAWKYSVKRITDLATGNYTETDITDTSAPGSGNLIFDGKGKLKVDDSIPDAGINLKINNGIKFTHSKDGTAFTTPIPKSSGEFSDSISILDKEDDLTFKDIHQYANDMGFKPEGKIGNTSGTIEGFTIDATGTVVGVFTNGERKALGQLMLAKFDNPMGLQKLGGNNFIDTRNSGEPQLGKASTIGLGAISPGNLEMSNVDISLEFTEMITTQRGFQANSRIITTSDEMLQELVNMKR</sequence>
<keyword evidence="10" id="KW-0969">Cilium</keyword>
<dbReference type="Gene3D" id="2.60.98.20">
    <property type="entry name" value="Flagellar hook protein FlgE"/>
    <property type="match status" value="1"/>
</dbReference>
<feature type="domain" description="Flagellar hook protein FlgE D2" evidence="8">
    <location>
        <begin position="185"/>
        <end position="324"/>
    </location>
</feature>
<dbReference type="InterPro" id="IPR001444">
    <property type="entry name" value="Flag_bb_rod_N"/>
</dbReference>
<feature type="domain" description="Flagellar basal body rod protein N-terminal" evidence="6">
    <location>
        <begin position="5"/>
        <end position="35"/>
    </location>
</feature>
<evidence type="ECO:0000313" key="10">
    <source>
        <dbReference type="EMBL" id="MSU00020.1"/>
    </source>
</evidence>
<gene>
    <name evidence="10" type="ORF">FYJ83_00885</name>
</gene>
<evidence type="ECO:0000259" key="7">
    <source>
        <dbReference type="Pfam" id="PF06429"/>
    </source>
</evidence>